<sequence>MKTDIKKYPRSYVAERHTKVNGINVSCEFKRDSLKVTVSGYTGQFPSMQITLSTRQPNYQEVNLNKDKYRPRGDNANRRWRRDNRLRLGLRLTVVGALIRSLDLRARELQNTCSISDQT</sequence>
<accession>A0A9P0TI96</accession>
<name>A0A9P0TI96_PIEBR</name>
<comment type="caution">
    <text evidence="1">The sequence shown here is derived from an EMBL/GenBank/DDBJ whole genome shotgun (WGS) entry which is preliminary data.</text>
</comment>
<protein>
    <submittedName>
        <fullName evidence="1">Uncharacterized protein</fullName>
    </submittedName>
</protein>
<organism evidence="1 2">
    <name type="scientific">Pieris brassicae</name>
    <name type="common">White butterfly</name>
    <name type="synonym">Large white butterfly</name>
    <dbReference type="NCBI Taxonomy" id="7116"/>
    <lineage>
        <taxon>Eukaryota</taxon>
        <taxon>Metazoa</taxon>
        <taxon>Ecdysozoa</taxon>
        <taxon>Arthropoda</taxon>
        <taxon>Hexapoda</taxon>
        <taxon>Insecta</taxon>
        <taxon>Pterygota</taxon>
        <taxon>Neoptera</taxon>
        <taxon>Endopterygota</taxon>
        <taxon>Lepidoptera</taxon>
        <taxon>Glossata</taxon>
        <taxon>Ditrysia</taxon>
        <taxon>Papilionoidea</taxon>
        <taxon>Pieridae</taxon>
        <taxon>Pierinae</taxon>
        <taxon>Pieris</taxon>
    </lineage>
</organism>
<dbReference type="Proteomes" id="UP001152562">
    <property type="component" value="Unassembled WGS sequence"/>
</dbReference>
<evidence type="ECO:0000313" key="2">
    <source>
        <dbReference type="Proteomes" id="UP001152562"/>
    </source>
</evidence>
<keyword evidence="2" id="KW-1185">Reference proteome</keyword>
<dbReference type="EMBL" id="CALOZG010000013">
    <property type="protein sequence ID" value="CAH4031093.1"/>
    <property type="molecule type" value="Genomic_DNA"/>
</dbReference>
<evidence type="ECO:0000313" key="1">
    <source>
        <dbReference type="EMBL" id="CAH4031093.1"/>
    </source>
</evidence>
<reference evidence="1" key="1">
    <citation type="submission" date="2022-05" db="EMBL/GenBank/DDBJ databases">
        <authorList>
            <person name="Okamura Y."/>
        </authorList>
    </citation>
    <scope>NUCLEOTIDE SEQUENCE</scope>
</reference>
<dbReference type="AlphaFoldDB" id="A0A9P0TI96"/>
<gene>
    <name evidence="1" type="ORF">PIBRA_LOCUS7664</name>
</gene>
<proteinExistence type="predicted"/>